<protein>
    <submittedName>
        <fullName evidence="9">Iron ABC transporter permease</fullName>
    </submittedName>
</protein>
<dbReference type="PANTHER" id="PTHR30472">
    <property type="entry name" value="FERRIC ENTEROBACTIN TRANSPORT SYSTEM PERMEASE PROTEIN"/>
    <property type="match status" value="1"/>
</dbReference>
<keyword evidence="10" id="KW-1185">Reference proteome</keyword>
<organism evidence="9 10">
    <name type="scientific">Paludisphaera mucosa</name>
    <dbReference type="NCBI Taxonomy" id="3030827"/>
    <lineage>
        <taxon>Bacteria</taxon>
        <taxon>Pseudomonadati</taxon>
        <taxon>Planctomycetota</taxon>
        <taxon>Planctomycetia</taxon>
        <taxon>Isosphaerales</taxon>
        <taxon>Isosphaeraceae</taxon>
        <taxon>Paludisphaera</taxon>
    </lineage>
</organism>
<feature type="transmembrane region" description="Helical" evidence="8">
    <location>
        <begin position="90"/>
        <end position="109"/>
    </location>
</feature>
<dbReference type="Proteomes" id="UP001216907">
    <property type="component" value="Unassembled WGS sequence"/>
</dbReference>
<dbReference type="RefSeq" id="WP_277863147.1">
    <property type="nucleotide sequence ID" value="NZ_JARRAG010000002.1"/>
</dbReference>
<comment type="subcellular location">
    <subcellularLocation>
        <location evidence="1">Cell membrane</location>
        <topology evidence="1">Multi-pass membrane protein</topology>
    </subcellularLocation>
</comment>
<dbReference type="EMBL" id="JARRAG010000002">
    <property type="protein sequence ID" value="MDG3006856.1"/>
    <property type="molecule type" value="Genomic_DNA"/>
</dbReference>
<feature type="transmembrane region" description="Helical" evidence="8">
    <location>
        <begin position="277"/>
        <end position="294"/>
    </location>
</feature>
<dbReference type="SUPFAM" id="SSF81345">
    <property type="entry name" value="ABC transporter involved in vitamin B12 uptake, BtuC"/>
    <property type="match status" value="1"/>
</dbReference>
<evidence type="ECO:0000256" key="4">
    <source>
        <dbReference type="ARBA" id="ARBA00022475"/>
    </source>
</evidence>
<sequence length="331" mass="33416">MSDRIVRVLILLALLTAVGLASLAVGSVRLSPAQIVAALSDRGPSRDVATTIVWDLRLPRVILGSLVGLALGAAGAAYQGLFRNPLADPYVIGASTGSALGATIVIVTAGQAGGMGFGAVPLGGFLGAMAAAGLVYMSTAWWGPAPIVSLLLAGSAVSSFLGAMVWLLMVLHDEELARIVSWLMGSLAGRGWPALIGGGPYIAIGFLGLCILSRPLDALSLGEQPARALGLPLKPISGLIVAAASLATAAAVAVAGVIGFVGLIAPHLARGFVGARHRYLIPASGLVGAILLVLADDLARTVADPIELPVGVLTAILGGPFFLVVLRRSVR</sequence>
<dbReference type="InterPro" id="IPR037294">
    <property type="entry name" value="ABC_BtuC-like"/>
</dbReference>
<keyword evidence="6 8" id="KW-1133">Transmembrane helix</keyword>
<keyword evidence="7 8" id="KW-0472">Membrane</keyword>
<comment type="caution">
    <text evidence="9">The sequence shown here is derived from an EMBL/GenBank/DDBJ whole genome shotgun (WGS) entry which is preliminary data.</text>
</comment>
<proteinExistence type="inferred from homology"/>
<comment type="similarity">
    <text evidence="2">Belongs to the binding-protein-dependent transport system permease family. FecCD subfamily.</text>
</comment>
<feature type="transmembrane region" description="Helical" evidence="8">
    <location>
        <begin position="199"/>
        <end position="216"/>
    </location>
</feature>
<evidence type="ECO:0000256" key="8">
    <source>
        <dbReference type="SAM" id="Phobius"/>
    </source>
</evidence>
<name>A0ABT6FGZ5_9BACT</name>
<dbReference type="InterPro" id="IPR000522">
    <property type="entry name" value="ABC_transptr_permease_BtuC"/>
</dbReference>
<evidence type="ECO:0000256" key="6">
    <source>
        <dbReference type="ARBA" id="ARBA00022989"/>
    </source>
</evidence>
<accession>A0ABT6FGZ5</accession>
<dbReference type="PANTHER" id="PTHR30472:SF25">
    <property type="entry name" value="ABC TRANSPORTER PERMEASE PROTEIN MJ0876-RELATED"/>
    <property type="match status" value="1"/>
</dbReference>
<evidence type="ECO:0000256" key="1">
    <source>
        <dbReference type="ARBA" id="ARBA00004651"/>
    </source>
</evidence>
<reference evidence="9 10" key="1">
    <citation type="submission" date="2023-03" db="EMBL/GenBank/DDBJ databases">
        <title>Paludisphaera mucosa sp. nov. a novel planctomycete from northern fen.</title>
        <authorList>
            <person name="Ivanova A."/>
        </authorList>
    </citation>
    <scope>NUCLEOTIDE SEQUENCE [LARGE SCALE GENOMIC DNA]</scope>
    <source>
        <strain evidence="9 10">Pla2</strain>
    </source>
</reference>
<evidence type="ECO:0000313" key="9">
    <source>
        <dbReference type="EMBL" id="MDG3006856.1"/>
    </source>
</evidence>
<feature type="transmembrane region" description="Helical" evidence="8">
    <location>
        <begin position="115"/>
        <end position="136"/>
    </location>
</feature>
<evidence type="ECO:0000313" key="10">
    <source>
        <dbReference type="Proteomes" id="UP001216907"/>
    </source>
</evidence>
<evidence type="ECO:0000256" key="7">
    <source>
        <dbReference type="ARBA" id="ARBA00023136"/>
    </source>
</evidence>
<feature type="transmembrane region" description="Helical" evidence="8">
    <location>
        <begin position="148"/>
        <end position="170"/>
    </location>
</feature>
<feature type="transmembrane region" description="Helical" evidence="8">
    <location>
        <begin position="61"/>
        <end position="78"/>
    </location>
</feature>
<feature type="transmembrane region" description="Helical" evidence="8">
    <location>
        <begin position="306"/>
        <end position="326"/>
    </location>
</feature>
<keyword evidence="5 8" id="KW-0812">Transmembrane</keyword>
<dbReference type="CDD" id="cd06550">
    <property type="entry name" value="TM_ABC_iron-siderophores_like"/>
    <property type="match status" value="1"/>
</dbReference>
<feature type="transmembrane region" description="Helical" evidence="8">
    <location>
        <begin position="236"/>
        <end position="265"/>
    </location>
</feature>
<evidence type="ECO:0000256" key="3">
    <source>
        <dbReference type="ARBA" id="ARBA00022448"/>
    </source>
</evidence>
<dbReference type="Gene3D" id="1.10.3470.10">
    <property type="entry name" value="ABC transporter involved in vitamin B12 uptake, BtuC"/>
    <property type="match status" value="1"/>
</dbReference>
<gene>
    <name evidence="9" type="ORF">PZE19_24050</name>
</gene>
<keyword evidence="3" id="KW-0813">Transport</keyword>
<evidence type="ECO:0000256" key="2">
    <source>
        <dbReference type="ARBA" id="ARBA00007935"/>
    </source>
</evidence>
<evidence type="ECO:0000256" key="5">
    <source>
        <dbReference type="ARBA" id="ARBA00022692"/>
    </source>
</evidence>
<dbReference type="Pfam" id="PF01032">
    <property type="entry name" value="FecCD"/>
    <property type="match status" value="1"/>
</dbReference>
<keyword evidence="4" id="KW-1003">Cell membrane</keyword>